<proteinExistence type="predicted"/>
<reference evidence="2" key="1">
    <citation type="submission" date="2020-11" db="EMBL/GenBank/DDBJ databases">
        <authorList>
            <person name="Tran Van P."/>
        </authorList>
    </citation>
    <scope>NUCLEOTIDE SEQUENCE</scope>
</reference>
<sequence>MTFWRALLLGSKSPTPVAPPRTRRTGGWADETTKSGKRRSAMNVMDQ</sequence>
<dbReference type="AlphaFoldDB" id="A0A7R9FFM0"/>
<evidence type="ECO:0000313" key="2">
    <source>
        <dbReference type="EMBL" id="CAD7451701.1"/>
    </source>
</evidence>
<organism evidence="2">
    <name type="scientific">Timema bartmani</name>
    <dbReference type="NCBI Taxonomy" id="61472"/>
    <lineage>
        <taxon>Eukaryota</taxon>
        <taxon>Metazoa</taxon>
        <taxon>Ecdysozoa</taxon>
        <taxon>Arthropoda</taxon>
        <taxon>Hexapoda</taxon>
        <taxon>Insecta</taxon>
        <taxon>Pterygota</taxon>
        <taxon>Neoptera</taxon>
        <taxon>Polyneoptera</taxon>
        <taxon>Phasmatodea</taxon>
        <taxon>Timematodea</taxon>
        <taxon>Timematoidea</taxon>
        <taxon>Timematidae</taxon>
        <taxon>Timema</taxon>
    </lineage>
</organism>
<dbReference type="EMBL" id="OD607150">
    <property type="protein sequence ID" value="CAD7451701.1"/>
    <property type="molecule type" value="Genomic_DNA"/>
</dbReference>
<evidence type="ECO:0000256" key="1">
    <source>
        <dbReference type="SAM" id="MobiDB-lite"/>
    </source>
</evidence>
<name>A0A7R9FFM0_9NEOP</name>
<gene>
    <name evidence="2" type="ORF">TBIB3V08_LOCUS13969</name>
</gene>
<protein>
    <submittedName>
        <fullName evidence="2">Uncharacterized protein</fullName>
    </submittedName>
</protein>
<feature type="region of interest" description="Disordered" evidence="1">
    <location>
        <begin position="1"/>
        <end position="47"/>
    </location>
</feature>
<accession>A0A7R9FFM0</accession>